<evidence type="ECO:0000313" key="3">
    <source>
        <dbReference type="EMBL" id="MEU8138233.1"/>
    </source>
</evidence>
<accession>A0ABV3DR60</accession>
<protein>
    <submittedName>
        <fullName evidence="3">Uncharacterized protein</fullName>
    </submittedName>
</protein>
<dbReference type="RefSeq" id="WP_358361288.1">
    <property type="nucleotide sequence ID" value="NZ_JBEZFP010000115.1"/>
</dbReference>
<name>A0ABV3DR60_9ACTN</name>
<reference evidence="3 4" key="1">
    <citation type="submission" date="2024-06" db="EMBL/GenBank/DDBJ databases">
        <title>The Natural Products Discovery Center: Release of the First 8490 Sequenced Strains for Exploring Actinobacteria Biosynthetic Diversity.</title>
        <authorList>
            <person name="Kalkreuter E."/>
            <person name="Kautsar S.A."/>
            <person name="Yang D."/>
            <person name="Bader C.D."/>
            <person name="Teijaro C.N."/>
            <person name="Fluegel L."/>
            <person name="Davis C.M."/>
            <person name="Simpson J.R."/>
            <person name="Lauterbach L."/>
            <person name="Steele A.D."/>
            <person name="Gui C."/>
            <person name="Meng S."/>
            <person name="Li G."/>
            <person name="Viehrig K."/>
            <person name="Ye F."/>
            <person name="Su P."/>
            <person name="Kiefer A.F."/>
            <person name="Nichols A."/>
            <person name="Cepeda A.J."/>
            <person name="Yan W."/>
            <person name="Fan B."/>
            <person name="Jiang Y."/>
            <person name="Adhikari A."/>
            <person name="Zheng C.-J."/>
            <person name="Schuster L."/>
            <person name="Cowan T.M."/>
            <person name="Smanski M.J."/>
            <person name="Chevrette M.G."/>
            <person name="De Carvalho L.P.S."/>
            <person name="Shen B."/>
        </authorList>
    </citation>
    <scope>NUCLEOTIDE SEQUENCE [LARGE SCALE GENOMIC DNA]</scope>
    <source>
        <strain evidence="3 4">NPDC048946</strain>
    </source>
</reference>
<comment type="caution">
    <text evidence="3">The sequence shown here is derived from an EMBL/GenBank/DDBJ whole genome shotgun (WGS) entry which is preliminary data.</text>
</comment>
<sequence length="226" mass="23725">MSSDGPGMRAAQGLRGTVALLTFLALIVGAALFGGCGLIGKAGKTSGTADDTPAASSSSPSRTAPATVPPAQPIPRGTATPTLPLPSTAKVAQSDASAVSSAALTVMFTYDTTTDTTSQDAVLRAQPWLTEEYAATQREHVSVSPPGADWTTWTEHRAYTAPVLERGRDQAPTDTATTAYRQWLVRYTPTGRDGWKGTEVTVVVFALLTRQSAADPWRVSDMLVRS</sequence>
<keyword evidence="4" id="KW-1185">Reference proteome</keyword>
<feature type="region of interest" description="Disordered" evidence="1">
    <location>
        <begin position="44"/>
        <end position="88"/>
    </location>
</feature>
<evidence type="ECO:0000256" key="2">
    <source>
        <dbReference type="SAM" id="Phobius"/>
    </source>
</evidence>
<gene>
    <name evidence="3" type="ORF">AB0C36_32590</name>
</gene>
<feature type="compositionally biased region" description="Low complexity" evidence="1">
    <location>
        <begin position="45"/>
        <end position="66"/>
    </location>
</feature>
<keyword evidence="2" id="KW-0472">Membrane</keyword>
<dbReference type="EMBL" id="JBEZFP010000115">
    <property type="protein sequence ID" value="MEU8138233.1"/>
    <property type="molecule type" value="Genomic_DNA"/>
</dbReference>
<keyword evidence="2" id="KW-0812">Transmembrane</keyword>
<evidence type="ECO:0000313" key="4">
    <source>
        <dbReference type="Proteomes" id="UP001551482"/>
    </source>
</evidence>
<evidence type="ECO:0000256" key="1">
    <source>
        <dbReference type="SAM" id="MobiDB-lite"/>
    </source>
</evidence>
<organism evidence="3 4">
    <name type="scientific">Streptodolium elevatio</name>
    <dbReference type="NCBI Taxonomy" id="3157996"/>
    <lineage>
        <taxon>Bacteria</taxon>
        <taxon>Bacillati</taxon>
        <taxon>Actinomycetota</taxon>
        <taxon>Actinomycetes</taxon>
        <taxon>Kitasatosporales</taxon>
        <taxon>Streptomycetaceae</taxon>
        <taxon>Streptodolium</taxon>
    </lineage>
</organism>
<keyword evidence="2" id="KW-1133">Transmembrane helix</keyword>
<feature type="compositionally biased region" description="Low complexity" evidence="1">
    <location>
        <begin position="78"/>
        <end position="88"/>
    </location>
</feature>
<proteinExistence type="predicted"/>
<feature type="transmembrane region" description="Helical" evidence="2">
    <location>
        <begin position="20"/>
        <end position="40"/>
    </location>
</feature>
<dbReference type="Proteomes" id="UP001551482">
    <property type="component" value="Unassembled WGS sequence"/>
</dbReference>